<evidence type="ECO:0000313" key="3">
    <source>
        <dbReference type="Proteomes" id="UP001431783"/>
    </source>
</evidence>
<name>A0AAW1TZY3_9CUCU</name>
<accession>A0AAW1TZY3</accession>
<dbReference type="Proteomes" id="UP001431783">
    <property type="component" value="Unassembled WGS sequence"/>
</dbReference>
<evidence type="ECO:0000256" key="1">
    <source>
        <dbReference type="SAM" id="MobiDB-lite"/>
    </source>
</evidence>
<proteinExistence type="predicted"/>
<reference evidence="2 3" key="1">
    <citation type="submission" date="2023-03" db="EMBL/GenBank/DDBJ databases">
        <title>Genome insight into feeding habits of ladybird beetles.</title>
        <authorList>
            <person name="Li H.-S."/>
            <person name="Huang Y.-H."/>
            <person name="Pang H."/>
        </authorList>
    </citation>
    <scope>NUCLEOTIDE SEQUENCE [LARGE SCALE GENOMIC DNA]</scope>
    <source>
        <strain evidence="2">SYSU_2023b</strain>
        <tissue evidence="2">Whole body</tissue>
    </source>
</reference>
<protein>
    <recommendedName>
        <fullName evidence="4">UBA domain-containing protein</fullName>
    </recommendedName>
</protein>
<dbReference type="EMBL" id="JARQZJ010000034">
    <property type="protein sequence ID" value="KAK9875843.1"/>
    <property type="molecule type" value="Genomic_DNA"/>
</dbReference>
<comment type="caution">
    <text evidence="2">The sequence shown here is derived from an EMBL/GenBank/DDBJ whole genome shotgun (WGS) entry which is preliminary data.</text>
</comment>
<evidence type="ECO:0000313" key="2">
    <source>
        <dbReference type="EMBL" id="KAK9875843.1"/>
    </source>
</evidence>
<sequence length="145" mass="14888">MLISNTNPLTGATDFSSVTGLSGCCPVPVAPSRGAIVNWKMDPVGLPTPNTAPISSQMSMTPTSVSSSPSISNSVAPTTPSVPGALGAAALRDLYGNAASSPGHPLASLVSQQRFLELSRFGLRHYDLAQHMLTQQGAVTKLLGE</sequence>
<keyword evidence="3" id="KW-1185">Reference proteome</keyword>
<feature type="region of interest" description="Disordered" evidence="1">
    <location>
        <begin position="49"/>
        <end position="78"/>
    </location>
</feature>
<feature type="compositionally biased region" description="Low complexity" evidence="1">
    <location>
        <begin position="55"/>
        <end position="75"/>
    </location>
</feature>
<gene>
    <name evidence="2" type="ORF">WA026_009627</name>
</gene>
<organism evidence="2 3">
    <name type="scientific">Henosepilachna vigintioctopunctata</name>
    <dbReference type="NCBI Taxonomy" id="420089"/>
    <lineage>
        <taxon>Eukaryota</taxon>
        <taxon>Metazoa</taxon>
        <taxon>Ecdysozoa</taxon>
        <taxon>Arthropoda</taxon>
        <taxon>Hexapoda</taxon>
        <taxon>Insecta</taxon>
        <taxon>Pterygota</taxon>
        <taxon>Neoptera</taxon>
        <taxon>Endopterygota</taxon>
        <taxon>Coleoptera</taxon>
        <taxon>Polyphaga</taxon>
        <taxon>Cucujiformia</taxon>
        <taxon>Coccinelloidea</taxon>
        <taxon>Coccinellidae</taxon>
        <taxon>Epilachninae</taxon>
        <taxon>Epilachnini</taxon>
        <taxon>Henosepilachna</taxon>
    </lineage>
</organism>
<dbReference type="AlphaFoldDB" id="A0AAW1TZY3"/>
<evidence type="ECO:0008006" key="4">
    <source>
        <dbReference type="Google" id="ProtNLM"/>
    </source>
</evidence>